<accession>A0A2N4TY16</accession>
<dbReference type="Proteomes" id="UP000234456">
    <property type="component" value="Unassembled WGS sequence"/>
</dbReference>
<proteinExistence type="predicted"/>
<reference evidence="1 2" key="1">
    <citation type="submission" date="2017-12" db="EMBL/GenBank/DDBJ databases">
        <title>Draft genome sequence of Ralstonia pickettii 52.</title>
        <authorList>
            <person name="Zheng B."/>
        </authorList>
    </citation>
    <scope>NUCLEOTIDE SEQUENCE [LARGE SCALE GENOMIC DNA]</scope>
    <source>
        <strain evidence="1 2">52</strain>
    </source>
</reference>
<dbReference type="RefSeq" id="WP_102065012.1">
    <property type="nucleotide sequence ID" value="NZ_PKQE01000001.1"/>
</dbReference>
<organism evidence="1 2">
    <name type="scientific">Ralstonia pickettii</name>
    <name type="common">Burkholderia pickettii</name>
    <dbReference type="NCBI Taxonomy" id="329"/>
    <lineage>
        <taxon>Bacteria</taxon>
        <taxon>Pseudomonadati</taxon>
        <taxon>Pseudomonadota</taxon>
        <taxon>Betaproteobacteria</taxon>
        <taxon>Burkholderiales</taxon>
        <taxon>Burkholderiaceae</taxon>
        <taxon>Ralstonia</taxon>
    </lineage>
</organism>
<gene>
    <name evidence="1" type="ORF">C0Q88_07945</name>
</gene>
<evidence type="ECO:0000313" key="2">
    <source>
        <dbReference type="Proteomes" id="UP000234456"/>
    </source>
</evidence>
<dbReference type="EMBL" id="PKQE01000001">
    <property type="protein sequence ID" value="PLC44602.1"/>
    <property type="molecule type" value="Genomic_DNA"/>
</dbReference>
<sequence>MTEALTGKVCITRPSGGSIEDEPVIKLEIKDEKSGVRFLTMTMKPADFALALTGLSFVPATFELRGSENVGKVKEIMRGRFVVPREEARCGLSKDEMRQMLRDRCQKEGWFLDDYIGSQGSVTKSEDGGTTINFNYYRYVEEALHAE</sequence>
<evidence type="ECO:0000313" key="1">
    <source>
        <dbReference type="EMBL" id="PLC44602.1"/>
    </source>
</evidence>
<comment type="caution">
    <text evidence="1">The sequence shown here is derived from an EMBL/GenBank/DDBJ whole genome shotgun (WGS) entry which is preliminary data.</text>
</comment>
<dbReference type="AlphaFoldDB" id="A0A2N4TY16"/>
<protein>
    <submittedName>
        <fullName evidence="1">Uncharacterized protein</fullName>
    </submittedName>
</protein>
<name>A0A2N4TY16_RALPI</name>